<evidence type="ECO:0000313" key="2">
    <source>
        <dbReference type="EMBL" id="SIQ81391.1"/>
    </source>
</evidence>
<dbReference type="Pfam" id="PF01751">
    <property type="entry name" value="Toprim"/>
    <property type="match status" value="1"/>
</dbReference>
<dbReference type="SUPFAM" id="SSF56712">
    <property type="entry name" value="Prokaryotic type I DNA topoisomerase"/>
    <property type="match status" value="1"/>
</dbReference>
<comment type="caution">
    <text evidence="2">The sequence shown here is derived from an EMBL/GenBank/DDBJ whole genome shotgun (WGS) entry which is preliminary data.</text>
</comment>
<dbReference type="InterPro" id="IPR034144">
    <property type="entry name" value="TOPRIM_TopoIII"/>
</dbReference>
<organism evidence="2 3">
    <name type="scientific">Paenibacillus macquariensis</name>
    <dbReference type="NCBI Taxonomy" id="948756"/>
    <lineage>
        <taxon>Bacteria</taxon>
        <taxon>Bacillati</taxon>
        <taxon>Bacillota</taxon>
        <taxon>Bacilli</taxon>
        <taxon>Bacillales</taxon>
        <taxon>Paenibacillaceae</taxon>
        <taxon>Paenibacillus</taxon>
    </lineage>
</organism>
<proteinExistence type="predicted"/>
<protein>
    <submittedName>
        <fullName evidence="2">DNA topoisomerase-3</fullName>
    </submittedName>
</protein>
<dbReference type="InterPro" id="IPR000380">
    <property type="entry name" value="Topo_IA"/>
</dbReference>
<dbReference type="EMBL" id="FTNK01000004">
    <property type="protein sequence ID" value="SIQ81391.1"/>
    <property type="molecule type" value="Genomic_DNA"/>
</dbReference>
<dbReference type="InterPro" id="IPR006171">
    <property type="entry name" value="TOPRIM_dom"/>
</dbReference>
<dbReference type="InterPro" id="IPR023405">
    <property type="entry name" value="Topo_IA_core_domain"/>
</dbReference>
<dbReference type="PANTHER" id="PTHR11390:SF21">
    <property type="entry name" value="DNA TOPOISOMERASE 3-ALPHA"/>
    <property type="match status" value="1"/>
</dbReference>
<name>A0ABY1JVP2_9BACL</name>
<accession>A0ABY1JVP2</accession>
<keyword evidence="3" id="KW-1185">Reference proteome</keyword>
<dbReference type="SMART" id="SM00493">
    <property type="entry name" value="TOPRIM"/>
    <property type="match status" value="1"/>
</dbReference>
<sequence length="118" mass="13442">MKTLIIAEKPDMGRNIAAAIEPKAKNHRSYLEGEQYIITWAIGHLIGLAEPDAYHDRYKKWNINDLPIIPDPFMLVPNKRTLDQLKVIDELAKRSNLLVNSCDAGREGQQMGSKQCKR</sequence>
<feature type="domain" description="Toprim" evidence="1">
    <location>
        <begin position="2"/>
        <end position="117"/>
    </location>
</feature>
<evidence type="ECO:0000313" key="3">
    <source>
        <dbReference type="Proteomes" id="UP000186666"/>
    </source>
</evidence>
<dbReference type="Gene3D" id="3.40.50.140">
    <property type="match status" value="1"/>
</dbReference>
<gene>
    <name evidence="2" type="ORF">SAMN05421578_104175</name>
</gene>
<dbReference type="CDD" id="cd03362">
    <property type="entry name" value="TOPRIM_TopoIA_TopoIII"/>
    <property type="match status" value="1"/>
</dbReference>
<evidence type="ECO:0000259" key="1">
    <source>
        <dbReference type="SMART" id="SM00493"/>
    </source>
</evidence>
<dbReference type="Proteomes" id="UP000186666">
    <property type="component" value="Unassembled WGS sequence"/>
</dbReference>
<reference evidence="2 3" key="1">
    <citation type="submission" date="2017-01" db="EMBL/GenBank/DDBJ databases">
        <authorList>
            <person name="Varghese N."/>
            <person name="Submissions S."/>
        </authorList>
    </citation>
    <scope>NUCLEOTIDE SEQUENCE [LARGE SCALE GENOMIC DNA]</scope>
    <source>
        <strain evidence="2 3">ATCC 23464</strain>
    </source>
</reference>
<dbReference type="PANTHER" id="PTHR11390">
    <property type="entry name" value="PROKARYOTIC DNA TOPOISOMERASE"/>
    <property type="match status" value="1"/>
</dbReference>